<accession>A0A6I5A2J6</accession>
<feature type="transmembrane region" description="Helical" evidence="6">
    <location>
        <begin position="182"/>
        <end position="200"/>
    </location>
</feature>
<evidence type="ECO:0000313" key="8">
    <source>
        <dbReference type="Proteomes" id="UP000468638"/>
    </source>
</evidence>
<comment type="caution">
    <text evidence="7">The sequence shown here is derived from an EMBL/GenBank/DDBJ whole genome shotgun (WGS) entry which is preliminary data.</text>
</comment>
<dbReference type="PROSITE" id="PS01006">
    <property type="entry name" value="FORMATE_NITRITE_TP_2"/>
    <property type="match status" value="1"/>
</dbReference>
<dbReference type="OrthoDB" id="9786493at2"/>
<feature type="transmembrane region" description="Helical" evidence="6">
    <location>
        <begin position="234"/>
        <end position="253"/>
    </location>
</feature>
<evidence type="ECO:0000256" key="2">
    <source>
        <dbReference type="ARBA" id="ARBA00022692"/>
    </source>
</evidence>
<dbReference type="Proteomes" id="UP000468638">
    <property type="component" value="Unassembled WGS sequence"/>
</dbReference>
<dbReference type="EMBL" id="WMEQ01000012">
    <property type="protein sequence ID" value="MYL34932.1"/>
    <property type="molecule type" value="Genomic_DNA"/>
</dbReference>
<keyword evidence="3 6" id="KW-1133">Transmembrane helix</keyword>
<evidence type="ECO:0000256" key="5">
    <source>
        <dbReference type="ARBA" id="ARBA00049660"/>
    </source>
</evidence>
<reference evidence="7 8" key="1">
    <citation type="submission" date="2019-11" db="EMBL/GenBank/DDBJ databases">
        <title>Genome sequences of 17 halophilic strains isolated from different environments.</title>
        <authorList>
            <person name="Furrow R.E."/>
        </authorList>
    </citation>
    <scope>NUCLEOTIDE SEQUENCE [LARGE SCALE GENOMIC DNA]</scope>
    <source>
        <strain evidence="7 8">22514_16_FS</strain>
    </source>
</reference>
<feature type="transmembrane region" description="Helical" evidence="6">
    <location>
        <begin position="61"/>
        <end position="78"/>
    </location>
</feature>
<organism evidence="7 8">
    <name type="scientific">Pontibacillus yanchengensis</name>
    <dbReference type="NCBI Taxonomy" id="462910"/>
    <lineage>
        <taxon>Bacteria</taxon>
        <taxon>Bacillati</taxon>
        <taxon>Bacillota</taxon>
        <taxon>Bacilli</taxon>
        <taxon>Bacillales</taxon>
        <taxon>Bacillaceae</taxon>
        <taxon>Pontibacillus</taxon>
    </lineage>
</organism>
<dbReference type="Gene3D" id="1.20.1080.10">
    <property type="entry name" value="Glycerol uptake facilitator protein"/>
    <property type="match status" value="1"/>
</dbReference>
<dbReference type="PANTHER" id="PTHR30520">
    <property type="entry name" value="FORMATE TRANSPORTER-RELATED"/>
    <property type="match status" value="1"/>
</dbReference>
<dbReference type="RefSeq" id="WP_160909974.1">
    <property type="nucleotide sequence ID" value="NZ_WMEQ01000012.1"/>
</dbReference>
<evidence type="ECO:0000256" key="3">
    <source>
        <dbReference type="ARBA" id="ARBA00022989"/>
    </source>
</evidence>
<name>A0A6I5A2J6_9BACI</name>
<dbReference type="Pfam" id="PF01226">
    <property type="entry name" value="Form_Nir_trans"/>
    <property type="match status" value="1"/>
</dbReference>
<evidence type="ECO:0000256" key="4">
    <source>
        <dbReference type="ARBA" id="ARBA00023136"/>
    </source>
</evidence>
<dbReference type="InterPro" id="IPR024002">
    <property type="entry name" value="For/NO2_transpt_CS"/>
</dbReference>
<keyword evidence="2 6" id="KW-0812">Transmembrane</keyword>
<dbReference type="PANTHER" id="PTHR30520:SF8">
    <property type="entry name" value="NITRITE TRANSPORTER NIRC"/>
    <property type="match status" value="1"/>
</dbReference>
<sequence>MEQEAINKVIHAAKRKKIMLDETPQQYIVRAALAGVYIGFAVVLSFTLAQPFFEQHAASTYFISAIFFGVAFCLIVYGDSELFTSNTLYMTVSSLTKETSWFDTLKVWTYCYAGNVIGLLFFAGMIYFTGLFQSIVPEDSFLISIAEKKMNLPTSMLFTRAILANWLVCLAIWIPLHVKDDVSKIMLMILIVFTFFISGYEHSIANIGLFSIALSSPHTAMVSMEGFVHNIVPVTLGNVVGGGFFVGATYVYLNTKKSVVFQLDKVHAFEEKKHL</sequence>
<dbReference type="AlphaFoldDB" id="A0A6I5A2J6"/>
<dbReference type="GO" id="GO:0005886">
    <property type="term" value="C:plasma membrane"/>
    <property type="evidence" value="ECO:0007669"/>
    <property type="project" value="TreeGrafter"/>
</dbReference>
<proteinExistence type="inferred from homology"/>
<keyword evidence="4 6" id="KW-0472">Membrane</keyword>
<dbReference type="InterPro" id="IPR023271">
    <property type="entry name" value="Aquaporin-like"/>
</dbReference>
<feature type="transmembrane region" description="Helical" evidence="6">
    <location>
        <begin position="112"/>
        <end position="136"/>
    </location>
</feature>
<evidence type="ECO:0000256" key="6">
    <source>
        <dbReference type="SAM" id="Phobius"/>
    </source>
</evidence>
<comment type="similarity">
    <text evidence="5">Belongs to the FNT transporter (TC 1.A.16) family.</text>
</comment>
<comment type="subcellular location">
    <subcellularLocation>
        <location evidence="1">Membrane</location>
        <topology evidence="1">Multi-pass membrane protein</topology>
    </subcellularLocation>
</comment>
<dbReference type="InterPro" id="IPR000292">
    <property type="entry name" value="For/NO2_transpt"/>
</dbReference>
<evidence type="ECO:0000313" key="7">
    <source>
        <dbReference type="EMBL" id="MYL34932.1"/>
    </source>
</evidence>
<gene>
    <name evidence="7" type="ORF">GLW05_15155</name>
</gene>
<feature type="transmembrane region" description="Helical" evidence="6">
    <location>
        <begin position="27"/>
        <end position="49"/>
    </location>
</feature>
<feature type="transmembrane region" description="Helical" evidence="6">
    <location>
        <begin position="157"/>
        <end position="176"/>
    </location>
</feature>
<evidence type="ECO:0000256" key="1">
    <source>
        <dbReference type="ARBA" id="ARBA00004141"/>
    </source>
</evidence>
<dbReference type="GO" id="GO:0015499">
    <property type="term" value="F:formate transmembrane transporter activity"/>
    <property type="evidence" value="ECO:0007669"/>
    <property type="project" value="TreeGrafter"/>
</dbReference>
<protein>
    <submittedName>
        <fullName evidence="7">Transporter</fullName>
    </submittedName>
</protein>